<evidence type="ECO:0000313" key="2">
    <source>
        <dbReference type="WBParaSite" id="ES5_v2.g21758.t1"/>
    </source>
</evidence>
<name>A0AC34FWS7_9BILA</name>
<evidence type="ECO:0000313" key="1">
    <source>
        <dbReference type="Proteomes" id="UP000887579"/>
    </source>
</evidence>
<protein>
    <submittedName>
        <fullName evidence="2">DNA-directed RNA polymerase</fullName>
    </submittedName>
</protein>
<dbReference type="WBParaSite" id="ES5_v2.g21758.t1">
    <property type="protein sequence ID" value="ES5_v2.g21758.t1"/>
    <property type="gene ID" value="ES5_v2.g21758"/>
</dbReference>
<organism evidence="1 2">
    <name type="scientific">Panagrolaimus sp. ES5</name>
    <dbReference type="NCBI Taxonomy" id="591445"/>
    <lineage>
        <taxon>Eukaryota</taxon>
        <taxon>Metazoa</taxon>
        <taxon>Ecdysozoa</taxon>
        <taxon>Nematoda</taxon>
        <taxon>Chromadorea</taxon>
        <taxon>Rhabditida</taxon>
        <taxon>Tylenchina</taxon>
        <taxon>Panagrolaimomorpha</taxon>
        <taxon>Panagrolaimoidea</taxon>
        <taxon>Panagrolaimidae</taxon>
        <taxon>Panagrolaimus</taxon>
    </lineage>
</organism>
<sequence length="531" mass="60437">MERSAVPNFGNYEIPTNFFETQENVDFDYVDTNFNFQQIAEFGGVLDKEWQQVLVTSYAIKENISDAGIDRLGSLFKAFIGDQFLISKSDVIRQKKLWLSPFDIQEKLLCLKCKNGVPNMQKSCRCGADRSERVIITTASITPHLLHILEKNEQEFFRQRQITNKRGDLSDYMPVQNDTNELILELLINTDGVVAKSNSRRPFHPIFIMIKNLCGAKRSAIKNLLLAGIISGVKTPDKQFFELALDRLYFELQHLKEGIIYTSKSGQQFRVKAVVTDAILDQIEAKIVYDLASHMSYGFACTICETFPTREDNAQRWPLSSGQLRTTPYGTGLPTNDTAFARIAPSSMYRLDGLHVLDEGLCKSLLYYLKNNFKIMDTVQIEINRALMKNGNNCFTYAKTLKGLNAHELRLFFTISVPLLTIAQPLDTKVQSSFLFWHLCRLLYSKHLNVEIINDIAPVFELLGRAFEDAFGSLFKTIKGHRFFGHGGEELKKHGTPADFSAAPCESGNRHLKILFTPYNTRGFDRSLLQR</sequence>
<accession>A0AC34FWS7</accession>
<dbReference type="Proteomes" id="UP000887579">
    <property type="component" value="Unplaced"/>
</dbReference>
<reference evidence="2" key="1">
    <citation type="submission" date="2022-11" db="UniProtKB">
        <authorList>
            <consortium name="WormBaseParasite"/>
        </authorList>
    </citation>
    <scope>IDENTIFICATION</scope>
</reference>
<proteinExistence type="predicted"/>